<dbReference type="FunFam" id="3.40.30.10:FF:000001">
    <property type="entry name" value="Thioredoxin"/>
    <property type="match status" value="1"/>
</dbReference>
<feature type="site" description="Contributes to redox potential value" evidence="8">
    <location>
        <position position="33"/>
    </location>
</feature>
<dbReference type="GO" id="GO:0045454">
    <property type="term" value="P:cell redox homeostasis"/>
    <property type="evidence" value="ECO:0007669"/>
    <property type="project" value="TreeGrafter"/>
</dbReference>
<dbReference type="PROSITE" id="PS00194">
    <property type="entry name" value="THIOREDOXIN_1"/>
    <property type="match status" value="1"/>
</dbReference>
<name>A0A0G1LI20_9BACT</name>
<dbReference type="PRINTS" id="PR00421">
    <property type="entry name" value="THIOREDOXIN"/>
</dbReference>
<evidence type="ECO:0000313" key="12">
    <source>
        <dbReference type="Proteomes" id="UP000034154"/>
    </source>
</evidence>
<dbReference type="Pfam" id="PF00085">
    <property type="entry name" value="Thioredoxin"/>
    <property type="match status" value="1"/>
</dbReference>
<dbReference type="PANTHER" id="PTHR45663:SF11">
    <property type="entry name" value="GEO12009P1"/>
    <property type="match status" value="1"/>
</dbReference>
<dbReference type="AlphaFoldDB" id="A0A0G1LI20"/>
<dbReference type="NCBIfam" id="TIGR01068">
    <property type="entry name" value="thioredoxin"/>
    <property type="match status" value="1"/>
</dbReference>
<feature type="site" description="Deprotonates C-terminal active site Cys" evidence="8">
    <location>
        <position position="25"/>
    </location>
</feature>
<dbReference type="InterPro" id="IPR036249">
    <property type="entry name" value="Thioredoxin-like_sf"/>
</dbReference>
<dbReference type="PIRSF" id="PIRSF000077">
    <property type="entry name" value="Thioredoxin"/>
    <property type="match status" value="1"/>
</dbReference>
<dbReference type="InterPro" id="IPR017937">
    <property type="entry name" value="Thioredoxin_CS"/>
</dbReference>
<comment type="similarity">
    <text evidence="1 7">Belongs to the thioredoxin family.</text>
</comment>
<evidence type="ECO:0000256" key="1">
    <source>
        <dbReference type="ARBA" id="ARBA00008987"/>
    </source>
</evidence>
<keyword evidence="2" id="KW-0813">Transport</keyword>
<evidence type="ECO:0000256" key="4">
    <source>
        <dbReference type="ARBA" id="ARBA00023157"/>
    </source>
</evidence>
<feature type="active site" description="Nucleophile" evidence="8">
    <location>
        <position position="34"/>
    </location>
</feature>
<dbReference type="SUPFAM" id="SSF52833">
    <property type="entry name" value="Thioredoxin-like"/>
    <property type="match status" value="1"/>
</dbReference>
<reference evidence="11 12" key="1">
    <citation type="journal article" date="2015" name="Nature">
        <title>rRNA introns, odd ribosomes, and small enigmatic genomes across a large radiation of phyla.</title>
        <authorList>
            <person name="Brown C.T."/>
            <person name="Hug L.A."/>
            <person name="Thomas B.C."/>
            <person name="Sharon I."/>
            <person name="Castelle C.J."/>
            <person name="Singh A."/>
            <person name="Wilkins M.J."/>
            <person name="Williams K.H."/>
            <person name="Banfield J.F."/>
        </authorList>
    </citation>
    <scope>NUCLEOTIDE SEQUENCE [LARGE SCALE GENOMIC DNA]</scope>
</reference>
<dbReference type="InterPro" id="IPR005746">
    <property type="entry name" value="Thioredoxin"/>
</dbReference>
<keyword evidence="4 9" id="KW-1015">Disulfide bond</keyword>
<evidence type="ECO:0000256" key="8">
    <source>
        <dbReference type="PIRSR" id="PIRSR000077-1"/>
    </source>
</evidence>
<dbReference type="GO" id="GO:0005829">
    <property type="term" value="C:cytosol"/>
    <property type="evidence" value="ECO:0007669"/>
    <property type="project" value="TreeGrafter"/>
</dbReference>
<dbReference type="Proteomes" id="UP000034154">
    <property type="component" value="Unassembled WGS sequence"/>
</dbReference>
<evidence type="ECO:0000256" key="6">
    <source>
        <dbReference type="NCBIfam" id="TIGR01068"/>
    </source>
</evidence>
<keyword evidence="5 9" id="KW-0676">Redox-active center</keyword>
<feature type="disulfide bond" description="Redox-active" evidence="9">
    <location>
        <begin position="31"/>
        <end position="34"/>
    </location>
</feature>
<evidence type="ECO:0000256" key="5">
    <source>
        <dbReference type="ARBA" id="ARBA00023284"/>
    </source>
</evidence>
<evidence type="ECO:0000259" key="10">
    <source>
        <dbReference type="PROSITE" id="PS51352"/>
    </source>
</evidence>
<evidence type="ECO:0000256" key="7">
    <source>
        <dbReference type="PIRNR" id="PIRNR000077"/>
    </source>
</evidence>
<evidence type="ECO:0000256" key="3">
    <source>
        <dbReference type="ARBA" id="ARBA00022982"/>
    </source>
</evidence>
<dbReference type="EMBL" id="LCJB01000077">
    <property type="protein sequence ID" value="KKT68442.1"/>
    <property type="molecule type" value="Genomic_DNA"/>
</dbReference>
<comment type="caution">
    <text evidence="11">The sequence shown here is derived from an EMBL/GenBank/DDBJ whole genome shotgun (WGS) entry which is preliminary data.</text>
</comment>
<evidence type="ECO:0000256" key="9">
    <source>
        <dbReference type="PIRSR" id="PIRSR000077-4"/>
    </source>
</evidence>
<feature type="active site" description="Nucleophile" evidence="8">
    <location>
        <position position="31"/>
    </location>
</feature>
<evidence type="ECO:0000313" key="11">
    <source>
        <dbReference type="EMBL" id="KKT68442.1"/>
    </source>
</evidence>
<dbReference type="CDD" id="cd02947">
    <property type="entry name" value="TRX_family"/>
    <property type="match status" value="1"/>
</dbReference>
<feature type="site" description="Contributes to redox potential value" evidence="8">
    <location>
        <position position="32"/>
    </location>
</feature>
<proteinExistence type="inferred from homology"/>
<dbReference type="Gene3D" id="3.40.30.10">
    <property type="entry name" value="Glutaredoxin"/>
    <property type="match status" value="1"/>
</dbReference>
<accession>A0A0G1LI20</accession>
<protein>
    <recommendedName>
        <fullName evidence="6 7">Thioredoxin</fullName>
    </recommendedName>
</protein>
<sequence>MPELNLTAQNFDQTILQSDKPIFVDFWAPWCGPCRMMGPIVEELALEMENVLVAKVNVDEETEVAQRFNILSIPTFMVFKGGQPVDQFSGAMSKEVMKERIERSL</sequence>
<organism evidence="11 12">
    <name type="scientific">Candidatus Uhrbacteria bacterium GW2011_GWF2_44_350</name>
    <dbReference type="NCBI Taxonomy" id="1619000"/>
    <lineage>
        <taxon>Bacteria</taxon>
        <taxon>Candidatus Uhriibacteriota</taxon>
    </lineage>
</organism>
<dbReference type="GO" id="GO:0015035">
    <property type="term" value="F:protein-disulfide reductase activity"/>
    <property type="evidence" value="ECO:0007669"/>
    <property type="project" value="UniProtKB-UniRule"/>
</dbReference>
<dbReference type="InterPro" id="IPR013766">
    <property type="entry name" value="Thioredoxin_domain"/>
</dbReference>
<keyword evidence="3" id="KW-0249">Electron transport</keyword>
<dbReference type="PANTHER" id="PTHR45663">
    <property type="entry name" value="GEO12009P1"/>
    <property type="match status" value="1"/>
</dbReference>
<feature type="domain" description="Thioredoxin" evidence="10">
    <location>
        <begin position="1"/>
        <end position="105"/>
    </location>
</feature>
<dbReference type="PROSITE" id="PS51352">
    <property type="entry name" value="THIOREDOXIN_2"/>
    <property type="match status" value="1"/>
</dbReference>
<evidence type="ECO:0000256" key="2">
    <source>
        <dbReference type="ARBA" id="ARBA00022448"/>
    </source>
</evidence>
<gene>
    <name evidence="11" type="ORF">UW63_C0077G0003</name>
</gene>